<dbReference type="GO" id="GO:0071111">
    <property type="term" value="F:cyclic-guanylate-specific phosphodiesterase activity"/>
    <property type="evidence" value="ECO:0007669"/>
    <property type="project" value="InterPro"/>
</dbReference>
<gene>
    <name evidence="2" type="primary">ycgF_1</name>
    <name evidence="2" type="ORF">MAQ5080_00230</name>
</gene>
<dbReference type="SMART" id="SM00052">
    <property type="entry name" value="EAL"/>
    <property type="match status" value="1"/>
</dbReference>
<dbReference type="InterPro" id="IPR001633">
    <property type="entry name" value="EAL_dom"/>
</dbReference>
<dbReference type="Proteomes" id="UP000092627">
    <property type="component" value="Unassembled WGS sequence"/>
</dbReference>
<dbReference type="SUPFAM" id="SSF141868">
    <property type="entry name" value="EAL domain-like"/>
    <property type="match status" value="1"/>
</dbReference>
<dbReference type="AlphaFoldDB" id="A0A1A8T0D5"/>
<dbReference type="PROSITE" id="PS50883">
    <property type="entry name" value="EAL"/>
    <property type="match status" value="1"/>
</dbReference>
<name>A0A1A8T0D5_9GAMM</name>
<proteinExistence type="predicted"/>
<dbReference type="PANTHER" id="PTHR33121:SF15">
    <property type="entry name" value="BLUE LIGHT- AND TEMPERATURE-REGULATED ANTIREPRESSOR BLUF"/>
    <property type="match status" value="1"/>
</dbReference>
<dbReference type="CDD" id="cd01948">
    <property type="entry name" value="EAL"/>
    <property type="match status" value="1"/>
</dbReference>
<dbReference type="EMBL" id="FLOC01000001">
    <property type="protein sequence ID" value="SBS25301.1"/>
    <property type="molecule type" value="Genomic_DNA"/>
</dbReference>
<sequence>MQPIDFTELSCKECAKACDLGFDFSMAFQPIVDISTRTVFAKEALVRGLNGEGAAEVFKQVNESNRYRFDQSCRVKAIRLAAELGVQSFLCINFLPNAIYKPELCIRTTLAAAETYGFDRTKIIFEFTENERIFDQQHLLNIIKHYQQIGFQTAIDYFGSGYNGLAQLADLKTKFTKIDMELIRNIDQDPARQTILRHTVKMLAELGQRVIAEGIETKAEYETLRDMGITLFQGYLFAKPTFERIPEIHWPD</sequence>
<keyword evidence="3" id="KW-1185">Reference proteome</keyword>
<feature type="domain" description="EAL" evidence="1">
    <location>
        <begin position="7"/>
        <end position="252"/>
    </location>
</feature>
<dbReference type="STRING" id="295068.MAQ5080_00230"/>
<dbReference type="InterPro" id="IPR035919">
    <property type="entry name" value="EAL_sf"/>
</dbReference>
<protein>
    <submittedName>
        <fullName evidence="2">Blue light-and temperature-regulated antirepressor YcgF</fullName>
    </submittedName>
</protein>
<dbReference type="OrthoDB" id="1673646at2"/>
<reference evidence="2 3" key="1">
    <citation type="submission" date="2016-06" db="EMBL/GenBank/DDBJ databases">
        <authorList>
            <person name="Kjaerup R.B."/>
            <person name="Dalgaard T.S."/>
            <person name="Juul-Madsen H.R."/>
        </authorList>
    </citation>
    <scope>NUCLEOTIDE SEQUENCE [LARGE SCALE GENOMIC DNA]</scope>
    <source>
        <strain evidence="2 3">CECT 5080</strain>
    </source>
</reference>
<dbReference type="Pfam" id="PF00563">
    <property type="entry name" value="EAL"/>
    <property type="match status" value="1"/>
</dbReference>
<evidence type="ECO:0000313" key="2">
    <source>
        <dbReference type="EMBL" id="SBS25301.1"/>
    </source>
</evidence>
<dbReference type="InterPro" id="IPR050706">
    <property type="entry name" value="Cyclic-di-GMP_PDE-like"/>
</dbReference>
<organism evidence="2 3">
    <name type="scientific">Marinomonas aquimarina</name>
    <dbReference type="NCBI Taxonomy" id="295068"/>
    <lineage>
        <taxon>Bacteria</taxon>
        <taxon>Pseudomonadati</taxon>
        <taxon>Pseudomonadota</taxon>
        <taxon>Gammaproteobacteria</taxon>
        <taxon>Oceanospirillales</taxon>
        <taxon>Oceanospirillaceae</taxon>
        <taxon>Marinomonas</taxon>
    </lineage>
</organism>
<dbReference type="Gene3D" id="3.20.20.450">
    <property type="entry name" value="EAL domain"/>
    <property type="match status" value="1"/>
</dbReference>
<evidence type="ECO:0000313" key="3">
    <source>
        <dbReference type="Proteomes" id="UP000092627"/>
    </source>
</evidence>
<dbReference type="PANTHER" id="PTHR33121">
    <property type="entry name" value="CYCLIC DI-GMP PHOSPHODIESTERASE PDEF"/>
    <property type="match status" value="1"/>
</dbReference>
<accession>A0A1A8T0D5</accession>
<evidence type="ECO:0000259" key="1">
    <source>
        <dbReference type="PROSITE" id="PS50883"/>
    </source>
</evidence>